<dbReference type="EMBL" id="KQ460651">
    <property type="protein sequence ID" value="KPJ12997.1"/>
    <property type="molecule type" value="Genomic_DNA"/>
</dbReference>
<protein>
    <recommendedName>
        <fullName evidence="3">Lymphocyte expansion molecule</fullName>
    </recommendedName>
</protein>
<dbReference type="AlphaFoldDB" id="A0A0N0PC53"/>
<sequence length="353" mass="40657">MVTTKRLAAFGSGVKRFGKNTGHPKLDPNGLYISRPEGCDPCLYHPQDIDKVFDFNKHIKNRVDPWKYKSDLEEWSKNLGYRNQKVLDRKKWFDSLLGPAWHDVQDDKKYEPACNNVGFGRTPRFKHSTKSIPGPGTYYKHVPYKAPHGPHSEKQTFEMQEPCRFKDPAPKWSLAPNRYNIIDKDSIEEKPKKIVSLRGPYDLFTGKRDGTSIKNHFNRTKVSAASWPYSLKGCMETYKRSHYGEMNKTNRELPCRSRNTLVDLAMCIRNPGEPGPGQYDVERPRQFVQNAQGFNSSYDRPPGYRRAEVWPAVGRYHVRCIKYQVPGGGHRHAFLSKVPRTIGAVLPQPMNTF</sequence>
<accession>A0A0N0PC53</accession>
<evidence type="ECO:0008006" key="3">
    <source>
        <dbReference type="Google" id="ProtNLM"/>
    </source>
</evidence>
<keyword evidence="2" id="KW-1185">Reference proteome</keyword>
<name>A0A0N0PC53_PAPMA</name>
<dbReference type="KEGG" id="pmac:106713009"/>
<dbReference type="Proteomes" id="UP000053240">
    <property type="component" value="Unassembled WGS sequence"/>
</dbReference>
<dbReference type="InterPro" id="IPR033557">
    <property type="entry name" value="CIMAP2"/>
</dbReference>
<dbReference type="PANTHER" id="PTHR34914">
    <property type="entry name" value="LYMPHOCYTE EXPANSION MOLECULE"/>
    <property type="match status" value="1"/>
</dbReference>
<proteinExistence type="predicted"/>
<dbReference type="OrthoDB" id="6275292at2759"/>
<dbReference type="PANTHER" id="PTHR34914:SF1">
    <property type="entry name" value="LYMPHOCYTE EXPANSION MOLECULE"/>
    <property type="match status" value="1"/>
</dbReference>
<gene>
    <name evidence="1" type="ORF">RR48_05385</name>
</gene>
<reference evidence="1 2" key="1">
    <citation type="journal article" date="2015" name="Nat. Commun.">
        <title>Outbred genome sequencing and CRISPR/Cas9 gene editing in butterflies.</title>
        <authorList>
            <person name="Li X."/>
            <person name="Fan D."/>
            <person name="Zhang W."/>
            <person name="Liu G."/>
            <person name="Zhang L."/>
            <person name="Zhao L."/>
            <person name="Fang X."/>
            <person name="Chen L."/>
            <person name="Dong Y."/>
            <person name="Chen Y."/>
            <person name="Ding Y."/>
            <person name="Zhao R."/>
            <person name="Feng M."/>
            <person name="Zhu Y."/>
            <person name="Feng Y."/>
            <person name="Jiang X."/>
            <person name="Zhu D."/>
            <person name="Xiang H."/>
            <person name="Feng X."/>
            <person name="Li S."/>
            <person name="Wang J."/>
            <person name="Zhang G."/>
            <person name="Kronforst M.R."/>
            <person name="Wang W."/>
        </authorList>
    </citation>
    <scope>NUCLEOTIDE SEQUENCE [LARGE SCALE GENOMIC DNA]</scope>
    <source>
        <strain evidence="1">Ya'a_city_454_Pm</strain>
        <tissue evidence="1">Whole body</tissue>
    </source>
</reference>
<dbReference type="InParanoid" id="A0A0N0PC53"/>
<evidence type="ECO:0000313" key="2">
    <source>
        <dbReference type="Proteomes" id="UP000053240"/>
    </source>
</evidence>
<organism evidence="1 2">
    <name type="scientific">Papilio machaon</name>
    <name type="common">Old World swallowtail butterfly</name>
    <dbReference type="NCBI Taxonomy" id="76193"/>
    <lineage>
        <taxon>Eukaryota</taxon>
        <taxon>Metazoa</taxon>
        <taxon>Ecdysozoa</taxon>
        <taxon>Arthropoda</taxon>
        <taxon>Hexapoda</taxon>
        <taxon>Insecta</taxon>
        <taxon>Pterygota</taxon>
        <taxon>Neoptera</taxon>
        <taxon>Endopterygota</taxon>
        <taxon>Lepidoptera</taxon>
        <taxon>Glossata</taxon>
        <taxon>Ditrysia</taxon>
        <taxon>Papilionoidea</taxon>
        <taxon>Papilionidae</taxon>
        <taxon>Papilioninae</taxon>
        <taxon>Papilio</taxon>
    </lineage>
</organism>
<evidence type="ECO:0000313" key="1">
    <source>
        <dbReference type="EMBL" id="KPJ12997.1"/>
    </source>
</evidence>